<dbReference type="EMBL" id="GL883078">
    <property type="protein sequence ID" value="EGF91501.1"/>
    <property type="molecule type" value="Genomic_DNA"/>
</dbReference>
<dbReference type="HOGENOM" id="CLU_2646669_0_0_5"/>
<reference evidence="2" key="1">
    <citation type="submission" date="2011-03" db="EMBL/GenBank/DDBJ databases">
        <title>Draft genome sequence of Brevundimonas diminuta.</title>
        <authorList>
            <person name="Brown P.J.B."/>
            <person name="Buechlein A."/>
            <person name="Hemmerich C."/>
            <person name="Brun Y.V."/>
        </authorList>
    </citation>
    <scope>NUCLEOTIDE SEQUENCE [LARGE SCALE GENOMIC DNA]</scope>
    <source>
        <strain evidence="2">C19</strain>
    </source>
</reference>
<protein>
    <submittedName>
        <fullName evidence="1">Uncharacterized protein</fullName>
    </submittedName>
</protein>
<evidence type="ECO:0000313" key="2">
    <source>
        <dbReference type="Proteomes" id="UP000006512"/>
    </source>
</evidence>
<gene>
    <name evidence="1" type="ORF">ABI_29180</name>
</gene>
<accession>F4QMR0</accession>
<dbReference type="Proteomes" id="UP000006512">
    <property type="component" value="Unassembled WGS sequence"/>
</dbReference>
<dbReference type="AlphaFoldDB" id="F4QMR0"/>
<organism evidence="1 2">
    <name type="scientific">Asticcacaulis biprosthecium C19</name>
    <dbReference type="NCBI Taxonomy" id="715226"/>
    <lineage>
        <taxon>Bacteria</taxon>
        <taxon>Pseudomonadati</taxon>
        <taxon>Pseudomonadota</taxon>
        <taxon>Alphaproteobacteria</taxon>
        <taxon>Caulobacterales</taxon>
        <taxon>Caulobacteraceae</taxon>
        <taxon>Asticcacaulis</taxon>
    </lineage>
</organism>
<evidence type="ECO:0000313" key="1">
    <source>
        <dbReference type="EMBL" id="EGF91501.1"/>
    </source>
</evidence>
<sequence>MVLATGGRWVTSVSAARAGAAIPVSAPAARSVEVSRVTASLEDFIFVSCSRNRTILARLFFLVGSPYGMESMQKSP</sequence>
<proteinExistence type="predicted"/>
<keyword evidence="2" id="KW-1185">Reference proteome</keyword>
<name>F4QMR0_9CAUL</name>